<organism evidence="1 2">
    <name type="scientific">Trichinella pseudospiralis</name>
    <name type="common">Parasitic roundworm</name>
    <dbReference type="NCBI Taxonomy" id="6337"/>
    <lineage>
        <taxon>Eukaryota</taxon>
        <taxon>Metazoa</taxon>
        <taxon>Ecdysozoa</taxon>
        <taxon>Nematoda</taxon>
        <taxon>Enoplea</taxon>
        <taxon>Dorylaimia</taxon>
        <taxon>Trichinellida</taxon>
        <taxon>Trichinellidae</taxon>
        <taxon>Trichinella</taxon>
    </lineage>
</organism>
<comment type="caution">
    <text evidence="1">The sequence shown here is derived from an EMBL/GenBank/DDBJ whole genome shotgun (WGS) entry which is preliminary data.</text>
</comment>
<reference evidence="1 2" key="1">
    <citation type="submission" date="2015-01" db="EMBL/GenBank/DDBJ databases">
        <title>Evolution of Trichinella species and genotypes.</title>
        <authorList>
            <person name="Korhonen P.K."/>
            <person name="Edoardo P."/>
            <person name="Giuseppe L.R."/>
            <person name="Gasser R.B."/>
        </authorList>
    </citation>
    <scope>NUCLEOTIDE SEQUENCE [LARGE SCALE GENOMIC DNA]</scope>
    <source>
        <strain evidence="1">ISS176</strain>
    </source>
</reference>
<proteinExistence type="predicted"/>
<sequence>MKFSVSESSNCKLVQKLAPESERAHLPVDLVCGGRNGKLPYGDDCFMIVVTPDERKEYRFDEIRNQKASLVSKLLRRKELLNSDRGTIYKRLKKSKIKPLASSSLGEREWRSFYPQLQPPLTWKKGWWL</sequence>
<accession>A0A0V1JHF9</accession>
<protein>
    <submittedName>
        <fullName evidence="1">Uncharacterized protein</fullName>
    </submittedName>
</protein>
<gene>
    <name evidence="1" type="ORF">T4C_12378</name>
</gene>
<dbReference type="AlphaFoldDB" id="A0A0V1JHF9"/>
<evidence type="ECO:0000313" key="2">
    <source>
        <dbReference type="Proteomes" id="UP000054826"/>
    </source>
</evidence>
<evidence type="ECO:0000313" key="1">
    <source>
        <dbReference type="EMBL" id="KRZ34433.1"/>
    </source>
</evidence>
<dbReference type="Proteomes" id="UP000054826">
    <property type="component" value="Unassembled WGS sequence"/>
</dbReference>
<name>A0A0V1JHF9_TRIPS</name>
<dbReference type="EMBL" id="JYDV01000098">
    <property type="protein sequence ID" value="KRZ34433.1"/>
    <property type="molecule type" value="Genomic_DNA"/>
</dbReference>